<accession>A0A2W4W932</accession>
<dbReference type="EMBL" id="QBMC01000090">
    <property type="protein sequence ID" value="PZO15648.1"/>
    <property type="molecule type" value="Genomic_DNA"/>
</dbReference>
<protein>
    <submittedName>
        <fullName evidence="2">Uncharacterized protein</fullName>
    </submittedName>
</protein>
<feature type="transmembrane region" description="Helical" evidence="1">
    <location>
        <begin position="77"/>
        <end position="100"/>
    </location>
</feature>
<reference evidence="2 3" key="2">
    <citation type="submission" date="2018-06" db="EMBL/GenBank/DDBJ databases">
        <title>Metagenomic assembly of (sub)arctic Cyanobacteria and their associated microbiome from non-axenic cultures.</title>
        <authorList>
            <person name="Baurain D."/>
        </authorList>
    </citation>
    <scope>NUCLEOTIDE SEQUENCE [LARGE SCALE GENOMIC DNA]</scope>
    <source>
        <strain evidence="2">ULC129bin1</strain>
    </source>
</reference>
<dbReference type="AlphaFoldDB" id="A0A2W4W932"/>
<keyword evidence="1" id="KW-0472">Membrane</keyword>
<evidence type="ECO:0000256" key="1">
    <source>
        <dbReference type="SAM" id="Phobius"/>
    </source>
</evidence>
<proteinExistence type="predicted"/>
<keyword evidence="1" id="KW-0812">Transmembrane</keyword>
<dbReference type="Proteomes" id="UP000249354">
    <property type="component" value="Unassembled WGS sequence"/>
</dbReference>
<reference evidence="3" key="1">
    <citation type="submission" date="2018-04" db="EMBL/GenBank/DDBJ databases">
        <authorList>
            <person name="Cornet L."/>
        </authorList>
    </citation>
    <scope>NUCLEOTIDE SEQUENCE [LARGE SCALE GENOMIC DNA]</scope>
</reference>
<gene>
    <name evidence="2" type="ORF">DCF25_13365</name>
</gene>
<feature type="transmembrane region" description="Helical" evidence="1">
    <location>
        <begin position="39"/>
        <end position="70"/>
    </location>
</feature>
<sequence>MWNMSRLKLVGLIALRSTVIGFLSGTVTGALLGLMLSSWVAGVMLGTVFGIVLGAVAGLLLGVVTSVFFYPLARVSLYRAIATIIAVVITGSGAAMWGPWYFSSTRMTPMSAVTLGFGSVLASLIAGWAGALAAQDIAQWYEREHVILCVEKK</sequence>
<evidence type="ECO:0000313" key="2">
    <source>
        <dbReference type="EMBL" id="PZO15648.1"/>
    </source>
</evidence>
<organism evidence="2 3">
    <name type="scientific">Leptolyngbya foveolarum</name>
    <dbReference type="NCBI Taxonomy" id="47253"/>
    <lineage>
        <taxon>Bacteria</taxon>
        <taxon>Bacillati</taxon>
        <taxon>Cyanobacteriota</taxon>
        <taxon>Cyanophyceae</taxon>
        <taxon>Leptolyngbyales</taxon>
        <taxon>Leptolyngbyaceae</taxon>
        <taxon>Leptolyngbya group</taxon>
        <taxon>Leptolyngbya</taxon>
    </lineage>
</organism>
<keyword evidence="1" id="KW-1133">Transmembrane helix</keyword>
<comment type="caution">
    <text evidence="2">The sequence shown here is derived from an EMBL/GenBank/DDBJ whole genome shotgun (WGS) entry which is preliminary data.</text>
</comment>
<feature type="transmembrane region" description="Helical" evidence="1">
    <location>
        <begin position="112"/>
        <end position="134"/>
    </location>
</feature>
<name>A0A2W4W932_9CYAN</name>
<evidence type="ECO:0000313" key="3">
    <source>
        <dbReference type="Proteomes" id="UP000249354"/>
    </source>
</evidence>